<organism evidence="3 4">
    <name type="scientific">Rhizobium aquaticum</name>
    <dbReference type="NCBI Taxonomy" id="1549636"/>
    <lineage>
        <taxon>Bacteria</taxon>
        <taxon>Pseudomonadati</taxon>
        <taxon>Pseudomonadota</taxon>
        <taxon>Alphaproteobacteria</taxon>
        <taxon>Hyphomicrobiales</taxon>
        <taxon>Rhizobiaceae</taxon>
        <taxon>Rhizobium/Agrobacterium group</taxon>
        <taxon>Rhizobium</taxon>
    </lineage>
</organism>
<feature type="compositionally biased region" description="Pro residues" evidence="1">
    <location>
        <begin position="10"/>
        <end position="20"/>
    </location>
</feature>
<gene>
    <name evidence="3" type="ORF">ABID16_002253</name>
</gene>
<reference evidence="3 4" key="1">
    <citation type="submission" date="2024-06" db="EMBL/GenBank/DDBJ databases">
        <title>Genomic Encyclopedia of Type Strains, Phase IV (KMG-IV): sequencing the most valuable type-strain genomes for metagenomic binning, comparative biology and taxonomic classification.</title>
        <authorList>
            <person name="Goeker M."/>
        </authorList>
    </citation>
    <scope>NUCLEOTIDE SEQUENCE [LARGE SCALE GENOMIC DNA]</scope>
    <source>
        <strain evidence="3 4">DSM 29780</strain>
    </source>
</reference>
<accession>A0ABV2J242</accession>
<dbReference type="CDD" id="cd17470">
    <property type="entry name" value="T3SS_Flik_C"/>
    <property type="match status" value="1"/>
</dbReference>
<dbReference type="Pfam" id="PF02120">
    <property type="entry name" value="Flg_hook"/>
    <property type="match status" value="1"/>
</dbReference>
<feature type="compositionally biased region" description="Low complexity" evidence="1">
    <location>
        <begin position="148"/>
        <end position="164"/>
    </location>
</feature>
<dbReference type="RefSeq" id="WP_354556418.1">
    <property type="nucleotide sequence ID" value="NZ_JBEPMB010000002.1"/>
</dbReference>
<feature type="compositionally biased region" description="Basic and acidic residues" evidence="1">
    <location>
        <begin position="240"/>
        <end position="254"/>
    </location>
</feature>
<feature type="region of interest" description="Disordered" evidence="1">
    <location>
        <begin position="417"/>
        <end position="491"/>
    </location>
</feature>
<feature type="compositionally biased region" description="Low complexity" evidence="1">
    <location>
        <begin position="213"/>
        <end position="239"/>
    </location>
</feature>
<evidence type="ECO:0000259" key="2">
    <source>
        <dbReference type="Pfam" id="PF02120"/>
    </source>
</evidence>
<feature type="compositionally biased region" description="Low complexity" evidence="1">
    <location>
        <begin position="255"/>
        <end position="272"/>
    </location>
</feature>
<feature type="region of interest" description="Disordered" evidence="1">
    <location>
        <begin position="182"/>
        <end position="288"/>
    </location>
</feature>
<feature type="compositionally biased region" description="Basic and acidic residues" evidence="1">
    <location>
        <begin position="66"/>
        <end position="90"/>
    </location>
</feature>
<evidence type="ECO:0000256" key="1">
    <source>
        <dbReference type="SAM" id="MobiDB-lite"/>
    </source>
</evidence>
<dbReference type="EMBL" id="JBEPMB010000002">
    <property type="protein sequence ID" value="MET3613924.1"/>
    <property type="molecule type" value="Genomic_DNA"/>
</dbReference>
<dbReference type="Proteomes" id="UP001549047">
    <property type="component" value="Unassembled WGS sequence"/>
</dbReference>
<feature type="compositionally biased region" description="Basic and acidic residues" evidence="1">
    <location>
        <begin position="183"/>
        <end position="212"/>
    </location>
</feature>
<feature type="region of interest" description="Disordered" evidence="1">
    <location>
        <begin position="106"/>
        <end position="135"/>
    </location>
</feature>
<evidence type="ECO:0000313" key="4">
    <source>
        <dbReference type="Proteomes" id="UP001549047"/>
    </source>
</evidence>
<feature type="region of interest" description="Disordered" evidence="1">
    <location>
        <begin position="145"/>
        <end position="164"/>
    </location>
</feature>
<dbReference type="InterPro" id="IPR038610">
    <property type="entry name" value="FliK-like_C_sf"/>
</dbReference>
<feature type="compositionally biased region" description="Polar residues" evidence="1">
    <location>
        <begin position="435"/>
        <end position="446"/>
    </location>
</feature>
<comment type="caution">
    <text evidence="3">The sequence shown here is derived from an EMBL/GenBank/DDBJ whole genome shotgun (WGS) entry which is preliminary data.</text>
</comment>
<sequence length="491" mass="50533">MNAIDQYVAPAPPRPSPQPASTPRGPSDTSGSPTFGDVYNKAANTNQSDKDPADPRDAANTAQQPKSDDAQKPKADVKAEKEIVPGDKKPVTTATALLALTAEVKAKQTPKDDDLSVALKSNDAPETSDGKTKVADDIEKLLDKAAAKEAPAQKEAPATAAAPETDAAALALKLLGAEAALKTQDKKLQPEDTGKKDEPAKDKAEADADTKADATGQAPAPSNALAAAALAVHAAGGQAKDQHEQGKPKSEDLTAKTIAATGAQATANAATDDATKSSDVGEAVKPESLTVLDARRFVGSGEAMSPNTQAVLSGVTGDKDWAATMKAASSAANAVSEPRTATPVNTLKIQMTPESIGNVTATLRLHGDQLTVHLQVESGEAFKQLSQDKEGLIQSLKSQGFSVDQVSVQLAPAPTTDKAVAQTSTGQQAGGQMQDGSSAGQFAQQGREQDNNRRQQDNGFNANWQGDDKSVAGDPLAPASDNTARAGQVYL</sequence>
<evidence type="ECO:0000313" key="3">
    <source>
        <dbReference type="EMBL" id="MET3613924.1"/>
    </source>
</evidence>
<dbReference type="InterPro" id="IPR021136">
    <property type="entry name" value="Flagellar_hook_control-like_C"/>
</dbReference>
<feature type="compositionally biased region" description="Basic and acidic residues" evidence="1">
    <location>
        <begin position="447"/>
        <end position="456"/>
    </location>
</feature>
<name>A0ABV2J242_9HYPH</name>
<feature type="compositionally biased region" description="Basic and acidic residues" evidence="1">
    <location>
        <begin position="48"/>
        <end position="57"/>
    </location>
</feature>
<feature type="compositionally biased region" description="Low complexity" evidence="1">
    <location>
        <begin position="419"/>
        <end position="434"/>
    </location>
</feature>
<keyword evidence="4" id="KW-1185">Reference proteome</keyword>
<feature type="domain" description="Flagellar hook-length control protein-like C-terminal" evidence="2">
    <location>
        <begin position="341"/>
        <end position="413"/>
    </location>
</feature>
<dbReference type="Gene3D" id="3.30.750.140">
    <property type="match status" value="1"/>
</dbReference>
<feature type="region of interest" description="Disordered" evidence="1">
    <location>
        <begin position="1"/>
        <end position="92"/>
    </location>
</feature>
<proteinExistence type="predicted"/>
<protein>
    <submittedName>
        <fullName evidence="3">Chemotaxis protein MotD</fullName>
    </submittedName>
</protein>